<dbReference type="PANTHER" id="PTHR20881:SF0">
    <property type="entry name" value="3-METHYL-2-OXOBUTANOATE HYDROXYMETHYLTRANSFERASE"/>
    <property type="match status" value="1"/>
</dbReference>
<keyword evidence="8" id="KW-1185">Reference proteome</keyword>
<dbReference type="Proteomes" id="UP000244817">
    <property type="component" value="Unassembled WGS sequence"/>
</dbReference>
<evidence type="ECO:0000313" key="7">
    <source>
        <dbReference type="EMBL" id="PVA07526.1"/>
    </source>
</evidence>
<dbReference type="InterPro" id="IPR040442">
    <property type="entry name" value="Pyrv_kinase-like_dom_sf"/>
</dbReference>
<dbReference type="GO" id="GO:0000287">
    <property type="term" value="F:magnesium ion binding"/>
    <property type="evidence" value="ECO:0007669"/>
    <property type="project" value="TreeGrafter"/>
</dbReference>
<gene>
    <name evidence="7" type="ORF">DC363_02515</name>
</gene>
<dbReference type="AlphaFoldDB" id="A0A2T7FZC9"/>
<sequence>MKRIYTYGHALEERALTIADMRANKAAGRKMTQVTAQTAAEAGIIADQGIDMIITGSDWYPEVRKGAPTTFITAALFAGRYVTNEEILAGAIEAAMQGADCVLTPRSLDVVEMIANQGIAVQGHVGMVPSKSIQLGGMRTVGKTADEALAVLDDMRRLEDAGAFGCEVECVAEDALAAISQHTSLITSSIGAGPAGDVIFLFLEDICGETENPPRHAQSWGDGAAILRQLDQERRRAVQGFKQAVDSGAYPASGHTVSMRSDEKDKLLEALDKRG</sequence>
<evidence type="ECO:0000256" key="5">
    <source>
        <dbReference type="ARBA" id="ARBA00022679"/>
    </source>
</evidence>
<dbReference type="RefSeq" id="WP_108639568.1">
    <property type="nucleotide sequence ID" value="NZ_QCYG01000002.1"/>
</dbReference>
<protein>
    <recommendedName>
        <fullName evidence="3">3-methyl-2-oxobutanoate hydroxymethyltransferase</fullName>
        <ecNumber evidence="3">2.1.2.11</ecNumber>
    </recommendedName>
</protein>
<dbReference type="Gene3D" id="3.20.20.60">
    <property type="entry name" value="Phosphoenolpyruvate-binding domains"/>
    <property type="match status" value="1"/>
</dbReference>
<dbReference type="PANTHER" id="PTHR20881">
    <property type="entry name" value="3-METHYL-2-OXOBUTANOATE HYDROXYMETHYLTRANSFERASE"/>
    <property type="match status" value="1"/>
</dbReference>
<organism evidence="7 8">
    <name type="scientific">Thalassorhabdomicrobium marinisediminis</name>
    <dbReference type="NCBI Taxonomy" id="2170577"/>
    <lineage>
        <taxon>Bacteria</taxon>
        <taxon>Pseudomonadati</taxon>
        <taxon>Pseudomonadota</taxon>
        <taxon>Alphaproteobacteria</taxon>
        <taxon>Rhodobacterales</taxon>
        <taxon>Paracoccaceae</taxon>
        <taxon>Thalassorhabdomicrobium</taxon>
    </lineage>
</organism>
<dbReference type="OrthoDB" id="9781789at2"/>
<evidence type="ECO:0000313" key="8">
    <source>
        <dbReference type="Proteomes" id="UP000244817"/>
    </source>
</evidence>
<dbReference type="InterPro" id="IPR015813">
    <property type="entry name" value="Pyrv/PenolPyrv_kinase-like_dom"/>
</dbReference>
<proteinExistence type="inferred from homology"/>
<reference evidence="7 8" key="1">
    <citation type="submission" date="2018-04" db="EMBL/GenBank/DDBJ databases">
        <title>Pelagivirga bohaiensis gen. nov., sp. nov., a bacterium isolated from the Bohai Sea.</title>
        <authorList>
            <person name="Ji X."/>
        </authorList>
    </citation>
    <scope>NUCLEOTIDE SEQUENCE [LARGE SCALE GENOMIC DNA]</scope>
    <source>
        <strain evidence="7 8">BH-SD16</strain>
    </source>
</reference>
<dbReference type="EMBL" id="QCYG01000002">
    <property type="protein sequence ID" value="PVA07526.1"/>
    <property type="molecule type" value="Genomic_DNA"/>
</dbReference>
<evidence type="ECO:0000256" key="6">
    <source>
        <dbReference type="PIRSR" id="PIRSR000388-1"/>
    </source>
</evidence>
<keyword evidence="5" id="KW-0808">Transferase</keyword>
<name>A0A2T7FZC9_9RHOB</name>
<dbReference type="PIRSF" id="PIRSF000388">
    <property type="entry name" value="Pantoate_hydroxy_MeTrfase"/>
    <property type="match status" value="1"/>
</dbReference>
<dbReference type="GO" id="GO:0015940">
    <property type="term" value="P:pantothenate biosynthetic process"/>
    <property type="evidence" value="ECO:0007669"/>
    <property type="project" value="UniProtKB-KW"/>
</dbReference>
<feature type="active site" description="Proton acceptor" evidence="6">
    <location>
        <position position="169"/>
    </location>
</feature>
<evidence type="ECO:0000256" key="2">
    <source>
        <dbReference type="ARBA" id="ARBA00011424"/>
    </source>
</evidence>
<dbReference type="EC" id="2.1.2.11" evidence="3"/>
<evidence type="ECO:0000256" key="1">
    <source>
        <dbReference type="ARBA" id="ARBA00008676"/>
    </source>
</evidence>
<dbReference type="Pfam" id="PF02548">
    <property type="entry name" value="Pantoate_transf"/>
    <property type="match status" value="1"/>
</dbReference>
<comment type="subunit">
    <text evidence="2">Homodecamer; pentamer of dimers.</text>
</comment>
<accession>A0A2T7FZC9</accession>
<keyword evidence="4" id="KW-0566">Pantothenate biosynthesis</keyword>
<evidence type="ECO:0000256" key="3">
    <source>
        <dbReference type="ARBA" id="ARBA00012618"/>
    </source>
</evidence>
<comment type="similarity">
    <text evidence="1">Belongs to the PanB family.</text>
</comment>
<comment type="caution">
    <text evidence="7">The sequence shown here is derived from an EMBL/GenBank/DDBJ whole genome shotgun (WGS) entry which is preliminary data.</text>
</comment>
<dbReference type="SUPFAM" id="SSF51621">
    <property type="entry name" value="Phosphoenolpyruvate/pyruvate domain"/>
    <property type="match status" value="1"/>
</dbReference>
<dbReference type="InterPro" id="IPR003700">
    <property type="entry name" value="Pantoate_hydroxy_MeTrfase"/>
</dbReference>
<dbReference type="GO" id="GO:0003864">
    <property type="term" value="F:3-methyl-2-oxobutanoate hydroxymethyltransferase activity"/>
    <property type="evidence" value="ECO:0007669"/>
    <property type="project" value="UniProtKB-EC"/>
</dbReference>
<evidence type="ECO:0000256" key="4">
    <source>
        <dbReference type="ARBA" id="ARBA00022655"/>
    </source>
</evidence>